<keyword evidence="1 2" id="KW-0378">Hydrolase</keyword>
<protein>
    <submittedName>
        <fullName evidence="2">Ribonuclease Z</fullName>
        <ecNumber evidence="2">3.1.26.11</ecNumber>
    </submittedName>
</protein>
<evidence type="ECO:0000313" key="2">
    <source>
        <dbReference type="EMBL" id="AWT60886.1"/>
    </source>
</evidence>
<dbReference type="PANTHER" id="PTHR46018:SF2">
    <property type="entry name" value="ZINC PHOSPHODIESTERASE ELAC PROTEIN 1"/>
    <property type="match status" value="1"/>
</dbReference>
<evidence type="ECO:0000313" key="3">
    <source>
        <dbReference type="Proteomes" id="UP000247465"/>
    </source>
</evidence>
<dbReference type="Gene3D" id="3.60.15.10">
    <property type="entry name" value="Ribonuclease Z/Hydroxyacylglutathione hydrolase-like"/>
    <property type="match status" value="1"/>
</dbReference>
<sequence length="347" mass="38468">MLSPENCQGPEPSFQSVGTVDHFGSAMGISINGVNRALPHYPKLSIFGYRNLCFNRKKITMPKLRIVGAGTPNPTPSRWGTCFILEICGQRLMIDCGPASTYKMYKMGIPSTSVSNLFFTHLHSDHVADYLCFLMTRFDQSIGTERDLNVYGPSPIKKITETIWSANGGVFWFDVEARINHPMSIHAFHTRGGKGDRPPPQVKVTEYIEGKVAEGEGWVCYAREVKHAQPYIACYGFRFETDEGIVAFSGDTAPTESVVELARSADLFVMEAVHREEKIQTFPSVISESGTLSAGRMAAEAGAKRLVINHQSPTLDPPEETTQGISEVKSVYNGALYWAHDMMDISW</sequence>
<name>A0A2Z4AHY5_9BACT</name>
<gene>
    <name evidence="2" type="primary">rnz</name>
    <name evidence="2" type="ORF">DF168_02111</name>
</gene>
<dbReference type="InterPro" id="IPR044094">
    <property type="entry name" value="AtsA-like_MBL-fold"/>
</dbReference>
<accession>A0A2Z4AHY5</accession>
<dbReference type="SUPFAM" id="SSF56281">
    <property type="entry name" value="Metallo-hydrolase/oxidoreductase"/>
    <property type="match status" value="1"/>
</dbReference>
<dbReference type="GO" id="GO:0042781">
    <property type="term" value="F:3'-tRNA processing endoribonuclease activity"/>
    <property type="evidence" value="ECO:0007669"/>
    <property type="project" value="UniProtKB-EC"/>
</dbReference>
<dbReference type="InterPro" id="IPR036866">
    <property type="entry name" value="RibonucZ/Hydroxyglut_hydro"/>
</dbReference>
<dbReference type="Pfam" id="PF23023">
    <property type="entry name" value="Anti-Pycsar_Apyc1"/>
    <property type="match status" value="1"/>
</dbReference>
<dbReference type="AlphaFoldDB" id="A0A2Z4AHY5"/>
<dbReference type="EC" id="3.1.26.11" evidence="2"/>
<organism evidence="2 3">
    <name type="scientific">Candidatus Moanibacter tarae</name>
    <dbReference type="NCBI Taxonomy" id="2200854"/>
    <lineage>
        <taxon>Bacteria</taxon>
        <taxon>Pseudomonadati</taxon>
        <taxon>Verrucomicrobiota</taxon>
        <taxon>Opitutia</taxon>
        <taxon>Puniceicoccales</taxon>
        <taxon>Puniceicoccales incertae sedis</taxon>
        <taxon>Candidatus Moanibacter</taxon>
    </lineage>
</organism>
<dbReference type="PANTHER" id="PTHR46018">
    <property type="entry name" value="ZINC PHOSPHODIESTERASE ELAC PROTEIN 1"/>
    <property type="match status" value="1"/>
</dbReference>
<dbReference type="KEGG" id="mtar:DF168_02111"/>
<dbReference type="CDD" id="cd07719">
    <property type="entry name" value="arylsulfatase_AtsA-like_MBL-fold"/>
    <property type="match status" value="1"/>
</dbReference>
<proteinExistence type="predicted"/>
<evidence type="ECO:0000256" key="1">
    <source>
        <dbReference type="ARBA" id="ARBA00022801"/>
    </source>
</evidence>
<dbReference type="EMBL" id="CP029803">
    <property type="protein sequence ID" value="AWT60886.1"/>
    <property type="molecule type" value="Genomic_DNA"/>
</dbReference>
<dbReference type="Proteomes" id="UP000247465">
    <property type="component" value="Chromosome"/>
</dbReference>
<reference evidence="2 3" key="1">
    <citation type="submission" date="2018-06" db="EMBL/GenBank/DDBJ databases">
        <title>Draft Genome Sequence of a Novel Marine Bacterium Related to the Verrucomicrobia.</title>
        <authorList>
            <person name="Vosseberg J."/>
            <person name="Martijn J."/>
            <person name="Ettema T.J.G."/>
        </authorList>
    </citation>
    <scope>NUCLEOTIDE SEQUENCE [LARGE SCALE GENOMIC DNA]</scope>
    <source>
        <strain evidence="2">TARA_B100001123</strain>
    </source>
</reference>